<comment type="caution">
    <text evidence="6">The sequence shown here is derived from an EMBL/GenBank/DDBJ whole genome shotgun (WGS) entry which is preliminary data.</text>
</comment>
<keyword evidence="2 4" id="KW-0238">DNA-binding</keyword>
<gene>
    <name evidence="6" type="ORF">L0M17_20635</name>
</gene>
<evidence type="ECO:0000313" key="6">
    <source>
        <dbReference type="EMBL" id="MCH6472340.1"/>
    </source>
</evidence>
<evidence type="ECO:0000259" key="5">
    <source>
        <dbReference type="PROSITE" id="PS50977"/>
    </source>
</evidence>
<dbReference type="InterPro" id="IPR001647">
    <property type="entry name" value="HTH_TetR"/>
</dbReference>
<evidence type="ECO:0000256" key="2">
    <source>
        <dbReference type="ARBA" id="ARBA00023125"/>
    </source>
</evidence>
<dbReference type="SUPFAM" id="SSF46689">
    <property type="entry name" value="Homeodomain-like"/>
    <property type="match status" value="1"/>
</dbReference>
<name>A0ABS9U6M2_9MICC</name>
<keyword evidence="1" id="KW-0805">Transcription regulation</keyword>
<dbReference type="Proteomes" id="UP001202922">
    <property type="component" value="Unassembled WGS sequence"/>
</dbReference>
<dbReference type="PRINTS" id="PR00455">
    <property type="entry name" value="HTHTETR"/>
</dbReference>
<reference evidence="6 7" key="1">
    <citation type="submission" date="2022-03" db="EMBL/GenBank/DDBJ databases">
        <title>Sinomonas sp. isolated from a soil.</title>
        <authorList>
            <person name="Han J."/>
            <person name="Kim D.-U."/>
        </authorList>
    </citation>
    <scope>NUCLEOTIDE SEQUENCE [LARGE SCALE GENOMIC DNA]</scope>
    <source>
        <strain evidence="6 7">5-5</strain>
    </source>
</reference>
<dbReference type="Pfam" id="PF00440">
    <property type="entry name" value="TetR_N"/>
    <property type="match status" value="1"/>
</dbReference>
<protein>
    <submittedName>
        <fullName evidence="6">TetR/AcrR family transcriptional regulator</fullName>
    </submittedName>
</protein>
<dbReference type="RefSeq" id="WP_241056235.1">
    <property type="nucleotide sequence ID" value="NZ_JAKZBV010000001.1"/>
</dbReference>
<feature type="domain" description="HTH tetR-type" evidence="5">
    <location>
        <begin position="1"/>
        <end position="59"/>
    </location>
</feature>
<proteinExistence type="predicted"/>
<evidence type="ECO:0000256" key="3">
    <source>
        <dbReference type="ARBA" id="ARBA00023163"/>
    </source>
</evidence>
<dbReference type="PROSITE" id="PS50977">
    <property type="entry name" value="HTH_TETR_2"/>
    <property type="match status" value="1"/>
</dbReference>
<evidence type="ECO:0000256" key="4">
    <source>
        <dbReference type="PROSITE-ProRule" id="PRU00335"/>
    </source>
</evidence>
<dbReference type="EMBL" id="JAKZBV010000001">
    <property type="protein sequence ID" value="MCH6472340.1"/>
    <property type="molecule type" value="Genomic_DNA"/>
</dbReference>
<dbReference type="InterPro" id="IPR009057">
    <property type="entry name" value="Homeodomain-like_sf"/>
</dbReference>
<evidence type="ECO:0000313" key="7">
    <source>
        <dbReference type="Proteomes" id="UP001202922"/>
    </source>
</evidence>
<accession>A0ABS9U6M2</accession>
<dbReference type="InterPro" id="IPR050109">
    <property type="entry name" value="HTH-type_TetR-like_transc_reg"/>
</dbReference>
<organism evidence="6 7">
    <name type="scientific">Sinomonas terrae</name>
    <dbReference type="NCBI Taxonomy" id="2908838"/>
    <lineage>
        <taxon>Bacteria</taxon>
        <taxon>Bacillati</taxon>
        <taxon>Actinomycetota</taxon>
        <taxon>Actinomycetes</taxon>
        <taxon>Micrococcales</taxon>
        <taxon>Micrococcaceae</taxon>
        <taxon>Sinomonas</taxon>
    </lineage>
</organism>
<evidence type="ECO:0000256" key="1">
    <source>
        <dbReference type="ARBA" id="ARBA00023015"/>
    </source>
</evidence>
<dbReference type="Gene3D" id="1.10.357.10">
    <property type="entry name" value="Tetracycline Repressor, domain 2"/>
    <property type="match status" value="1"/>
</dbReference>
<sequence>MREQILRACFELFARQGIRRTGVEDLVAYAGVAKSTFYSYVPSKEEAALAYLKHLYRRWATALEMSVAARGEGPQSLLGVLDALDTLCGKDSDGGPHASLVRVLAEFGPNDPLGRASIELSTRLTGQIAGMAEAAGLSEPDEFARDYRLLLDGVLLSFTEGSTRAMNDAEALATSLIRHHLARKEVRA</sequence>
<keyword evidence="3" id="KW-0804">Transcription</keyword>
<keyword evidence="7" id="KW-1185">Reference proteome</keyword>
<feature type="DNA-binding region" description="H-T-H motif" evidence="4">
    <location>
        <begin position="22"/>
        <end position="41"/>
    </location>
</feature>
<dbReference type="PANTHER" id="PTHR30055:SF234">
    <property type="entry name" value="HTH-TYPE TRANSCRIPTIONAL REGULATOR BETI"/>
    <property type="match status" value="1"/>
</dbReference>
<dbReference type="PANTHER" id="PTHR30055">
    <property type="entry name" value="HTH-TYPE TRANSCRIPTIONAL REGULATOR RUTR"/>
    <property type="match status" value="1"/>
</dbReference>